<dbReference type="SUPFAM" id="SSF111331">
    <property type="entry name" value="NAD kinase/diacylglycerol kinase-like"/>
    <property type="match status" value="1"/>
</dbReference>
<dbReference type="InterPro" id="IPR017438">
    <property type="entry name" value="ATP-NAD_kinase_N"/>
</dbReference>
<comment type="caution">
    <text evidence="1">The sequence shown here is derived from an EMBL/GenBank/DDBJ whole genome shotgun (WGS) entry which is preliminary data.</text>
</comment>
<feature type="non-terminal residue" evidence="1">
    <location>
        <position position="61"/>
    </location>
</feature>
<gene>
    <name evidence="1" type="ORF">LEA_13171</name>
</gene>
<reference evidence="1" key="1">
    <citation type="journal article" date="2013" name="Environ. Microbiol.">
        <title>Microbiota from the distal guts of lean and obese adolescents exhibit partial functional redundancy besides clear differences in community structure.</title>
        <authorList>
            <person name="Ferrer M."/>
            <person name="Ruiz A."/>
            <person name="Lanza F."/>
            <person name="Haange S.B."/>
            <person name="Oberbach A."/>
            <person name="Till H."/>
            <person name="Bargiela R."/>
            <person name="Campoy C."/>
            <person name="Segura M.T."/>
            <person name="Richter M."/>
            <person name="von Bergen M."/>
            <person name="Seifert J."/>
            <person name="Suarez A."/>
        </authorList>
    </citation>
    <scope>NUCLEOTIDE SEQUENCE</scope>
</reference>
<organism evidence="1">
    <name type="scientific">human gut metagenome</name>
    <dbReference type="NCBI Taxonomy" id="408170"/>
    <lineage>
        <taxon>unclassified sequences</taxon>
        <taxon>metagenomes</taxon>
        <taxon>organismal metagenomes</taxon>
    </lineage>
</organism>
<dbReference type="InterPro" id="IPR016064">
    <property type="entry name" value="NAD/diacylglycerol_kinase_sf"/>
</dbReference>
<name>K1SQI0_9ZZZZ</name>
<evidence type="ECO:0008006" key="2">
    <source>
        <dbReference type="Google" id="ProtNLM"/>
    </source>
</evidence>
<dbReference type="AlphaFoldDB" id="K1SQI0"/>
<proteinExistence type="predicted"/>
<evidence type="ECO:0000313" key="1">
    <source>
        <dbReference type="EMBL" id="EKC59848.1"/>
    </source>
</evidence>
<dbReference type="Gene3D" id="3.40.50.10330">
    <property type="entry name" value="Probable inorganic polyphosphate/atp-NAD kinase, domain 1"/>
    <property type="match status" value="1"/>
</dbReference>
<dbReference type="EMBL" id="AJWY01008927">
    <property type="protein sequence ID" value="EKC59848.1"/>
    <property type="molecule type" value="Genomic_DNA"/>
</dbReference>
<protein>
    <recommendedName>
        <fullName evidence="2">DAGKc domain-containing protein</fullName>
    </recommendedName>
</protein>
<sequence length="61" mass="6918">MAEDKAKKLLLIVNPVSGKKMAKRYMMKMINRFDEAGYSVTACCTQKTKMRMTSRSQEAPA</sequence>
<accession>K1SQI0</accession>